<keyword evidence="2" id="KW-1185">Reference proteome</keyword>
<protein>
    <recommendedName>
        <fullName evidence="3">F-box domain-containing protein</fullName>
    </recommendedName>
</protein>
<evidence type="ECO:0000313" key="1">
    <source>
        <dbReference type="EMBL" id="RDW84030.1"/>
    </source>
</evidence>
<evidence type="ECO:0008006" key="3">
    <source>
        <dbReference type="Google" id="ProtNLM"/>
    </source>
</evidence>
<comment type="caution">
    <text evidence="1">The sequence shown here is derived from an EMBL/GenBank/DDBJ whole genome shotgun (WGS) entry which is preliminary data.</text>
</comment>
<dbReference type="AlphaFoldDB" id="A0A3D8SCG3"/>
<dbReference type="Proteomes" id="UP000256690">
    <property type="component" value="Unassembled WGS sequence"/>
</dbReference>
<dbReference type="RefSeq" id="XP_026605368.1">
    <property type="nucleotide sequence ID" value="XM_026746372.1"/>
</dbReference>
<organism evidence="1 2">
    <name type="scientific">Aspergillus mulundensis</name>
    <dbReference type="NCBI Taxonomy" id="1810919"/>
    <lineage>
        <taxon>Eukaryota</taxon>
        <taxon>Fungi</taxon>
        <taxon>Dikarya</taxon>
        <taxon>Ascomycota</taxon>
        <taxon>Pezizomycotina</taxon>
        <taxon>Eurotiomycetes</taxon>
        <taxon>Eurotiomycetidae</taxon>
        <taxon>Eurotiales</taxon>
        <taxon>Aspergillaceae</taxon>
        <taxon>Aspergillus</taxon>
        <taxon>Aspergillus subgen. Nidulantes</taxon>
    </lineage>
</organism>
<proteinExistence type="predicted"/>
<evidence type="ECO:0000313" key="2">
    <source>
        <dbReference type="Proteomes" id="UP000256690"/>
    </source>
</evidence>
<gene>
    <name evidence="1" type="ORF">DSM5745_04356</name>
</gene>
<reference evidence="1 2" key="1">
    <citation type="journal article" date="2018" name="IMA Fungus">
        <title>IMA Genome-F 9: Draft genome sequence of Annulohypoxylon stygium, Aspergillus mulundensis, Berkeleyomyces basicola (syn. Thielaviopsis basicola), Ceratocystis smalleyi, two Cercospora beticola strains, Coleophoma cylindrospora, Fusarium fracticaudum, Phialophora cf. hyalina, and Morchella septimelata.</title>
        <authorList>
            <person name="Wingfield B.D."/>
            <person name="Bills G.F."/>
            <person name="Dong Y."/>
            <person name="Huang W."/>
            <person name="Nel W.J."/>
            <person name="Swalarsk-Parry B.S."/>
            <person name="Vaghefi N."/>
            <person name="Wilken P.M."/>
            <person name="An Z."/>
            <person name="de Beer Z.W."/>
            <person name="De Vos L."/>
            <person name="Chen L."/>
            <person name="Duong T.A."/>
            <person name="Gao Y."/>
            <person name="Hammerbacher A."/>
            <person name="Kikkert J.R."/>
            <person name="Li Y."/>
            <person name="Li H."/>
            <person name="Li K."/>
            <person name="Li Q."/>
            <person name="Liu X."/>
            <person name="Ma X."/>
            <person name="Naidoo K."/>
            <person name="Pethybridge S.J."/>
            <person name="Sun J."/>
            <person name="Steenkamp E.T."/>
            <person name="van der Nest M.A."/>
            <person name="van Wyk S."/>
            <person name="Wingfield M.J."/>
            <person name="Xiong C."/>
            <person name="Yue Q."/>
            <person name="Zhang X."/>
        </authorList>
    </citation>
    <scope>NUCLEOTIDE SEQUENCE [LARGE SCALE GENOMIC DNA]</scope>
    <source>
        <strain evidence="1 2">DSM 5745</strain>
    </source>
</reference>
<dbReference type="EMBL" id="PVWQ01000004">
    <property type="protein sequence ID" value="RDW84030.1"/>
    <property type="molecule type" value="Genomic_DNA"/>
</dbReference>
<accession>A0A3D8SCG3</accession>
<dbReference type="GeneID" id="38114726"/>
<sequence length="330" mass="37456">MATLSSLPQELIDQIVRHLLTNRYDKHNIPTLQRLREVNRAFYWAATRALFCVVEYSLDPKDRKRRAHGQAQLASELISLPHESHDRFIRVVSVTGLRHIEINLDDVPEVKQRLEEISVALSELPALRHLYLDFEPKYWGPYRPREWRAALWCAIQETLLTYPVRLEMLSLAPLELIVPDPAVSESKSEAATQAGNELESSFQLLIPNGACYLTRAIPHLKALSLTAGSWHTIPPQSRILEPLALGTNLQLLRLARINCEDGRCLSLLPTSAPLRELHLQTCKLSADEVQAALRTFAATLKTFGLRSTWFPGASWKQIRLIECRALRLNG</sequence>
<name>A0A3D8SCG3_9EURO</name>
<dbReference type="SUPFAM" id="SSF52047">
    <property type="entry name" value="RNI-like"/>
    <property type="match status" value="1"/>
</dbReference>